<proteinExistence type="predicted"/>
<dbReference type="NCBIfam" id="TIGR01784">
    <property type="entry name" value="T_den_put_tspse"/>
    <property type="match status" value="1"/>
</dbReference>
<dbReference type="PANTHER" id="PTHR41317:SF1">
    <property type="entry name" value="PD-(D_E)XK NUCLEASE FAMILY TRANSPOSASE"/>
    <property type="match status" value="1"/>
</dbReference>
<name>A0A6L9LBL3_9BACT</name>
<accession>A0A6L9LBL3</accession>
<dbReference type="RefSeq" id="WP_163953800.1">
    <property type="nucleotide sequence ID" value="NZ_JAAFZH010000013.1"/>
</dbReference>
<dbReference type="InterPro" id="IPR010106">
    <property type="entry name" value="RpnA"/>
</dbReference>
<organism evidence="1 2">
    <name type="scientific">Spirosoma terrae</name>
    <dbReference type="NCBI Taxonomy" id="1968276"/>
    <lineage>
        <taxon>Bacteria</taxon>
        <taxon>Pseudomonadati</taxon>
        <taxon>Bacteroidota</taxon>
        <taxon>Cytophagia</taxon>
        <taxon>Cytophagales</taxon>
        <taxon>Cytophagaceae</taxon>
        <taxon>Spirosoma</taxon>
    </lineage>
</organism>
<evidence type="ECO:0000313" key="1">
    <source>
        <dbReference type="EMBL" id="NDU97896.1"/>
    </source>
</evidence>
<comment type="caution">
    <text evidence="1">The sequence shown here is derived from an EMBL/GenBank/DDBJ whole genome shotgun (WGS) entry which is preliminary data.</text>
</comment>
<dbReference type="Proteomes" id="UP000474175">
    <property type="component" value="Unassembled WGS sequence"/>
</dbReference>
<gene>
    <name evidence="1" type="ORF">GK108_23625</name>
</gene>
<dbReference type="EMBL" id="JAAFZH010000013">
    <property type="protein sequence ID" value="NDU97896.1"/>
    <property type="molecule type" value="Genomic_DNA"/>
</dbReference>
<keyword evidence="2" id="KW-1185">Reference proteome</keyword>
<evidence type="ECO:0000313" key="2">
    <source>
        <dbReference type="Proteomes" id="UP000474175"/>
    </source>
</evidence>
<dbReference type="AlphaFoldDB" id="A0A6L9LBL3"/>
<reference evidence="1 2" key="1">
    <citation type="submission" date="2020-02" db="EMBL/GenBank/DDBJ databases">
        <title>Draft genome sequence of two Spirosoma agri KCTC 52727 and Spirosoma terrae KCTC 52035.</title>
        <authorList>
            <person name="Rojas J."/>
            <person name="Ambika Manirajan B."/>
            <person name="Suarez C."/>
            <person name="Ratering S."/>
            <person name="Schnell S."/>
        </authorList>
    </citation>
    <scope>NUCLEOTIDE SEQUENCE [LARGE SCALE GENOMIC DNA]</scope>
    <source>
        <strain evidence="1 2">KCTC 52035</strain>
    </source>
</reference>
<sequence>MVVRCKRNGSKSGFRCILYQPDRQTYFKDRSIFYSSFPIQHQGMAGDWNFKLSAVYLVAILNFVLPENENQNDVVSIVQLKDQYGRVFYDKLTFIYLEMPKFTKSISQLETQADKWQYLFNNLDRLRKRPPEIKERVFQQLFDAAEVAKFSKIERDRYEQSLKHYRDLNNVLDYAEQHGQQQGYERGIQKGREVGLQEGRQEGIKQQTIAIAKNALTKGFGVAEVAALTGLSEDDIRNLLTD</sequence>
<dbReference type="PANTHER" id="PTHR41317">
    <property type="entry name" value="PD-(D_E)XK NUCLEASE FAMILY TRANSPOSASE"/>
    <property type="match status" value="1"/>
</dbReference>
<protein>
    <submittedName>
        <fullName evidence="1">Rpn family recombination-promoting nuclease/putative transposase</fullName>
    </submittedName>
</protein>
<dbReference type="Pfam" id="PF12784">
    <property type="entry name" value="PDDEXK_2"/>
    <property type="match status" value="1"/>
</dbReference>